<sequence length="198" mass="21989">MTDEGVIGREAVLHTIRRPWKLSVEDCPCDVDFTTWLAGNGVTGRSIFHFGSGEHHHVGLYCARDGAGNSVLAVTATPREHDAYVRIVTKQPEVSKRYAVQFGDIYTTNAALLPVFDIVTLFHLCEFRDERNDAYGALTDAELLELMAGRVAASGHLLVYPGSYAWARAEPIVEAWASSGVFERLDDFRSLRVYRRAG</sequence>
<protein>
    <submittedName>
        <fullName evidence="1">Uncharacterized protein</fullName>
    </submittedName>
</protein>
<keyword evidence="2" id="KW-1185">Reference proteome</keyword>
<proteinExistence type="predicted"/>
<organism evidence="1 2">
    <name type="scientific">Brevundimonas kwangchunensis</name>
    <dbReference type="NCBI Taxonomy" id="322163"/>
    <lineage>
        <taxon>Bacteria</taxon>
        <taxon>Pseudomonadati</taxon>
        <taxon>Pseudomonadota</taxon>
        <taxon>Alphaproteobacteria</taxon>
        <taxon>Caulobacterales</taxon>
        <taxon>Caulobacteraceae</taxon>
        <taxon>Brevundimonas</taxon>
    </lineage>
</organism>
<evidence type="ECO:0000313" key="2">
    <source>
        <dbReference type="Proteomes" id="UP001501352"/>
    </source>
</evidence>
<evidence type="ECO:0000313" key="1">
    <source>
        <dbReference type="EMBL" id="GAA0630055.1"/>
    </source>
</evidence>
<dbReference type="EMBL" id="BAAAGA010000009">
    <property type="protein sequence ID" value="GAA0630055.1"/>
    <property type="molecule type" value="Genomic_DNA"/>
</dbReference>
<dbReference type="Proteomes" id="UP001501352">
    <property type="component" value="Unassembled WGS sequence"/>
</dbReference>
<name>A0ABP3SDI7_9CAUL</name>
<reference evidence="2" key="1">
    <citation type="journal article" date="2019" name="Int. J. Syst. Evol. Microbiol.">
        <title>The Global Catalogue of Microorganisms (GCM) 10K type strain sequencing project: providing services to taxonomists for standard genome sequencing and annotation.</title>
        <authorList>
            <consortium name="The Broad Institute Genomics Platform"/>
            <consortium name="The Broad Institute Genome Sequencing Center for Infectious Disease"/>
            <person name="Wu L."/>
            <person name="Ma J."/>
        </authorList>
    </citation>
    <scope>NUCLEOTIDE SEQUENCE [LARGE SCALE GENOMIC DNA]</scope>
    <source>
        <strain evidence="2">JCM 12928</strain>
    </source>
</reference>
<comment type="caution">
    <text evidence="1">The sequence shown here is derived from an EMBL/GenBank/DDBJ whole genome shotgun (WGS) entry which is preliminary data.</text>
</comment>
<gene>
    <name evidence="1" type="ORF">GCM10009422_29470</name>
</gene>
<accession>A0ABP3SDI7</accession>